<keyword evidence="3" id="KW-1185">Reference proteome</keyword>
<organism evidence="2 3">
    <name type="scientific">Pedococcus dokdonensis</name>
    <dbReference type="NCBI Taxonomy" id="443156"/>
    <lineage>
        <taxon>Bacteria</taxon>
        <taxon>Bacillati</taxon>
        <taxon>Actinomycetota</taxon>
        <taxon>Actinomycetes</taxon>
        <taxon>Micrococcales</taxon>
        <taxon>Intrasporangiaceae</taxon>
        <taxon>Pedococcus</taxon>
    </lineage>
</organism>
<dbReference type="EMBL" id="LT629711">
    <property type="protein sequence ID" value="SDP42721.1"/>
    <property type="molecule type" value="Genomic_DNA"/>
</dbReference>
<evidence type="ECO:0000313" key="2">
    <source>
        <dbReference type="EMBL" id="SDP42721.1"/>
    </source>
</evidence>
<protein>
    <submittedName>
        <fullName evidence="2">Cold-shock DNA-binding protein family</fullName>
    </submittedName>
</protein>
<dbReference type="Gene3D" id="2.40.50.140">
    <property type="entry name" value="Nucleic acid-binding proteins"/>
    <property type="match status" value="1"/>
</dbReference>
<accession>A0A1H0SLU6</accession>
<dbReference type="RefSeq" id="WP_091785752.1">
    <property type="nucleotide sequence ID" value="NZ_LT629711.1"/>
</dbReference>
<reference evidence="3" key="1">
    <citation type="submission" date="2016-10" db="EMBL/GenBank/DDBJ databases">
        <authorList>
            <person name="Varghese N."/>
            <person name="Submissions S."/>
        </authorList>
    </citation>
    <scope>NUCLEOTIDE SEQUENCE [LARGE SCALE GENOMIC DNA]</scope>
    <source>
        <strain evidence="3">DSM 22329</strain>
    </source>
</reference>
<sequence>MPTGKVKWYDAEKGFGFISDDDGSDVFLHANALPEGVSTLKGGTRVEFSVAEGRRGTQALQVTLLEAAPTVSAGKREASRKSPEDLAPLVEDAIKLLDNASNSLRRGRRPEKDHATKLAAVLRFLADQIEP</sequence>
<name>A0A1H0SLU6_9MICO</name>
<dbReference type="InterPro" id="IPR011129">
    <property type="entry name" value="CSD"/>
</dbReference>
<keyword evidence="2" id="KW-0238">DNA-binding</keyword>
<dbReference type="GO" id="GO:0003677">
    <property type="term" value="F:DNA binding"/>
    <property type="evidence" value="ECO:0007669"/>
    <property type="project" value="UniProtKB-KW"/>
</dbReference>
<dbReference type="STRING" id="443156.SAMN04489867_2419"/>
<dbReference type="AlphaFoldDB" id="A0A1H0SLU6"/>
<gene>
    <name evidence="2" type="ORF">SAMN04489867_2419</name>
</gene>
<dbReference type="Proteomes" id="UP000199077">
    <property type="component" value="Chromosome I"/>
</dbReference>
<proteinExistence type="predicted"/>
<dbReference type="OrthoDB" id="7477356at2"/>
<dbReference type="PANTHER" id="PTHR11544">
    <property type="entry name" value="COLD SHOCK DOMAIN CONTAINING PROTEINS"/>
    <property type="match status" value="1"/>
</dbReference>
<dbReference type="InterPro" id="IPR002059">
    <property type="entry name" value="CSP_DNA-bd"/>
</dbReference>
<feature type="domain" description="CSD" evidence="1">
    <location>
        <begin position="1"/>
        <end position="64"/>
    </location>
</feature>
<dbReference type="CDD" id="cd04458">
    <property type="entry name" value="CSP_CDS"/>
    <property type="match status" value="1"/>
</dbReference>
<dbReference type="PRINTS" id="PR00050">
    <property type="entry name" value="COLDSHOCK"/>
</dbReference>
<dbReference type="InterPro" id="IPR012340">
    <property type="entry name" value="NA-bd_OB-fold"/>
</dbReference>
<dbReference type="SMART" id="SM00357">
    <property type="entry name" value="CSP"/>
    <property type="match status" value="1"/>
</dbReference>
<dbReference type="PROSITE" id="PS51857">
    <property type="entry name" value="CSD_2"/>
    <property type="match status" value="1"/>
</dbReference>
<evidence type="ECO:0000259" key="1">
    <source>
        <dbReference type="PROSITE" id="PS51857"/>
    </source>
</evidence>
<dbReference type="Pfam" id="PF00313">
    <property type="entry name" value="CSD"/>
    <property type="match status" value="1"/>
</dbReference>
<evidence type="ECO:0000313" key="3">
    <source>
        <dbReference type="Proteomes" id="UP000199077"/>
    </source>
</evidence>
<dbReference type="SUPFAM" id="SSF50249">
    <property type="entry name" value="Nucleic acid-binding proteins"/>
    <property type="match status" value="1"/>
</dbReference>
<dbReference type="InterPro" id="IPR050181">
    <property type="entry name" value="Cold_shock_domain"/>
</dbReference>